<evidence type="ECO:0000313" key="2">
    <source>
        <dbReference type="EMBL" id="KAG2486584.1"/>
    </source>
</evidence>
<keyword evidence="3" id="KW-1185">Reference proteome</keyword>
<name>A0A835XN49_9CHLO</name>
<dbReference type="EMBL" id="JAEHOE010000110">
    <property type="protein sequence ID" value="KAG2486584.1"/>
    <property type="molecule type" value="Genomic_DNA"/>
</dbReference>
<proteinExistence type="predicted"/>
<sequence length="236" mass="25400">MAAAVAAEFTVRSAVRDLGAAQLREFEAQLQRTEDAIRAELKANAAVFQQGRAKVAPAPRPMPIPATPASKRRCIESERRSPAPCTPPAVSFASPHVPAAAPKAGPPPLPASLLRDSARTPQTAPGPQRGSMAPPPPPQQRVSMAPPPPPPPPPQHQQQHHSQALQQLLLERLQQQMPPPDVRVVLLRPGQAPTWSSQAPTRPSQAPTRPNQAPTWPSQQAPVAQLQRPFARQIIR</sequence>
<evidence type="ECO:0000313" key="3">
    <source>
        <dbReference type="Proteomes" id="UP000612055"/>
    </source>
</evidence>
<gene>
    <name evidence="2" type="ORF">HYH03_014754</name>
</gene>
<feature type="region of interest" description="Disordered" evidence="1">
    <location>
        <begin position="52"/>
        <end position="236"/>
    </location>
</feature>
<comment type="caution">
    <text evidence="2">The sequence shown here is derived from an EMBL/GenBank/DDBJ whole genome shotgun (WGS) entry which is preliminary data.</text>
</comment>
<organism evidence="2 3">
    <name type="scientific">Edaphochlamys debaryana</name>
    <dbReference type="NCBI Taxonomy" id="47281"/>
    <lineage>
        <taxon>Eukaryota</taxon>
        <taxon>Viridiplantae</taxon>
        <taxon>Chlorophyta</taxon>
        <taxon>core chlorophytes</taxon>
        <taxon>Chlorophyceae</taxon>
        <taxon>CS clade</taxon>
        <taxon>Chlamydomonadales</taxon>
        <taxon>Chlamydomonadales incertae sedis</taxon>
        <taxon>Edaphochlamys</taxon>
    </lineage>
</organism>
<feature type="compositionally biased region" description="Low complexity" evidence="1">
    <location>
        <begin position="156"/>
        <end position="189"/>
    </location>
</feature>
<accession>A0A835XN49</accession>
<evidence type="ECO:0000256" key="1">
    <source>
        <dbReference type="SAM" id="MobiDB-lite"/>
    </source>
</evidence>
<dbReference type="Proteomes" id="UP000612055">
    <property type="component" value="Unassembled WGS sequence"/>
</dbReference>
<dbReference type="AlphaFoldDB" id="A0A835XN49"/>
<feature type="compositionally biased region" description="Pro residues" evidence="1">
    <location>
        <begin position="133"/>
        <end position="155"/>
    </location>
</feature>
<feature type="compositionally biased region" description="Polar residues" evidence="1">
    <location>
        <begin position="193"/>
        <end position="222"/>
    </location>
</feature>
<protein>
    <submittedName>
        <fullName evidence="2">Uncharacterized protein</fullName>
    </submittedName>
</protein>
<reference evidence="2" key="1">
    <citation type="journal article" date="2020" name="bioRxiv">
        <title>Comparative genomics of Chlamydomonas.</title>
        <authorList>
            <person name="Craig R.J."/>
            <person name="Hasan A.R."/>
            <person name="Ness R.W."/>
            <person name="Keightley P.D."/>
        </authorList>
    </citation>
    <scope>NUCLEOTIDE SEQUENCE</scope>
    <source>
        <strain evidence="2">CCAP 11/70</strain>
    </source>
</reference>